<feature type="region of interest" description="Disordered" evidence="1">
    <location>
        <begin position="1"/>
        <end position="20"/>
    </location>
</feature>
<dbReference type="Proteomes" id="UP001176941">
    <property type="component" value="Chromosome 2"/>
</dbReference>
<keyword evidence="2" id="KW-0472">Membrane</keyword>
<keyword evidence="2" id="KW-0812">Transmembrane</keyword>
<proteinExistence type="predicted"/>
<organism evidence="3 4">
    <name type="scientific">Rangifer tarandus platyrhynchus</name>
    <name type="common">Svalbard reindeer</name>
    <dbReference type="NCBI Taxonomy" id="3082113"/>
    <lineage>
        <taxon>Eukaryota</taxon>
        <taxon>Metazoa</taxon>
        <taxon>Chordata</taxon>
        <taxon>Craniata</taxon>
        <taxon>Vertebrata</taxon>
        <taxon>Euteleostomi</taxon>
        <taxon>Mammalia</taxon>
        <taxon>Eutheria</taxon>
        <taxon>Laurasiatheria</taxon>
        <taxon>Artiodactyla</taxon>
        <taxon>Ruminantia</taxon>
        <taxon>Pecora</taxon>
        <taxon>Cervidae</taxon>
        <taxon>Odocoileinae</taxon>
        <taxon>Rangifer</taxon>
    </lineage>
</organism>
<keyword evidence="4" id="KW-1185">Reference proteome</keyword>
<feature type="compositionally biased region" description="Basic and acidic residues" evidence="1">
    <location>
        <begin position="7"/>
        <end position="20"/>
    </location>
</feature>
<accession>A0ABN8YG68</accession>
<keyword evidence="2" id="KW-1133">Transmembrane helix</keyword>
<dbReference type="EMBL" id="OX459938">
    <property type="protein sequence ID" value="CAI9160562.1"/>
    <property type="molecule type" value="Genomic_DNA"/>
</dbReference>
<evidence type="ECO:0000313" key="3">
    <source>
        <dbReference type="EMBL" id="CAI9160562.1"/>
    </source>
</evidence>
<gene>
    <name evidence="3" type="ORF">MRATA1EN1_LOCUS9524</name>
</gene>
<reference evidence="3" key="1">
    <citation type="submission" date="2023-04" db="EMBL/GenBank/DDBJ databases">
        <authorList>
            <consortium name="ELIXIR-Norway"/>
        </authorList>
    </citation>
    <scope>NUCLEOTIDE SEQUENCE [LARGE SCALE GENOMIC DNA]</scope>
</reference>
<evidence type="ECO:0000256" key="1">
    <source>
        <dbReference type="SAM" id="MobiDB-lite"/>
    </source>
</evidence>
<feature type="transmembrane region" description="Helical" evidence="2">
    <location>
        <begin position="26"/>
        <end position="48"/>
    </location>
</feature>
<protein>
    <submittedName>
        <fullName evidence="3">Uncharacterized protein</fullName>
    </submittedName>
</protein>
<evidence type="ECO:0000313" key="4">
    <source>
        <dbReference type="Proteomes" id="UP001176941"/>
    </source>
</evidence>
<name>A0ABN8YG68_RANTA</name>
<sequence length="105" mass="11718">MKILKTTKQDKGSATDRTKNETENELCMLLWFFCCCFLFCFVLLRWVFVAVCGLSLVADHGLLIAVTSCCRALAQWLQPSGLVARQQVPPDQGSNPGPLHWQADS</sequence>
<evidence type="ECO:0000256" key="2">
    <source>
        <dbReference type="SAM" id="Phobius"/>
    </source>
</evidence>